<accession>A0A255Z5S6</accession>
<dbReference type="Gene3D" id="3.40.50.300">
    <property type="entry name" value="P-loop containing nucleotide triphosphate hydrolases"/>
    <property type="match status" value="1"/>
</dbReference>
<name>A0A255Z5S6_9PROT</name>
<gene>
    <name evidence="1" type="ORF">CHU95_03400</name>
</gene>
<protein>
    <recommendedName>
        <fullName evidence="3">CobQ/CobB/MinD/ParA nucleotide binding domain-containing protein</fullName>
    </recommendedName>
</protein>
<reference evidence="1 2" key="1">
    <citation type="submission" date="2017-07" db="EMBL/GenBank/DDBJ databases">
        <title>Niveispirillum cyanobacteriorum sp. nov., isolated from cyanobacterial aggregates in a eutrophic lake.</title>
        <authorList>
            <person name="Cai H."/>
        </authorList>
    </citation>
    <scope>NUCLEOTIDE SEQUENCE [LARGE SCALE GENOMIC DNA]</scope>
    <source>
        <strain evidence="2">TH1-14</strain>
    </source>
</reference>
<comment type="caution">
    <text evidence="1">The sequence shown here is derived from an EMBL/GenBank/DDBJ whole genome shotgun (WGS) entry which is preliminary data.</text>
</comment>
<evidence type="ECO:0000313" key="1">
    <source>
        <dbReference type="EMBL" id="OYQ36828.1"/>
    </source>
</evidence>
<evidence type="ECO:0008006" key="3">
    <source>
        <dbReference type="Google" id="ProtNLM"/>
    </source>
</evidence>
<sequence>MLTKVVGVGGRKGGSGKTTISHMVATGLAFIARLNDHEGLTPETIVSLLVTDPDSEVPSPEGRYFECVDARDSKEADRIIVALDTAPDPIAMVIDSAARQVELDVRLVKGADIFLLPVTPDDDSGIKAIKDLLFYRDQGMEVSRIWIVPNNWTASPAIRAETEEKLFDGLAAWDGGKGWKNIMAPIFTKPTLNRLTRLDDPGARRDQLRTCVDLTRDILLAIDGKYQPYTGFVAE</sequence>
<dbReference type="OrthoDB" id="2379922at2"/>
<dbReference type="RefSeq" id="WP_094453745.1">
    <property type="nucleotide sequence ID" value="NZ_NOXU01000020.1"/>
</dbReference>
<organism evidence="1 2">
    <name type="scientific">Niveispirillum lacus</name>
    <dbReference type="NCBI Taxonomy" id="1981099"/>
    <lineage>
        <taxon>Bacteria</taxon>
        <taxon>Pseudomonadati</taxon>
        <taxon>Pseudomonadota</taxon>
        <taxon>Alphaproteobacteria</taxon>
        <taxon>Rhodospirillales</taxon>
        <taxon>Azospirillaceae</taxon>
        <taxon>Niveispirillum</taxon>
    </lineage>
</organism>
<keyword evidence="2" id="KW-1185">Reference proteome</keyword>
<dbReference type="Proteomes" id="UP000216998">
    <property type="component" value="Unassembled WGS sequence"/>
</dbReference>
<evidence type="ECO:0000313" key="2">
    <source>
        <dbReference type="Proteomes" id="UP000216998"/>
    </source>
</evidence>
<dbReference type="AlphaFoldDB" id="A0A255Z5S6"/>
<proteinExistence type="predicted"/>
<dbReference type="InterPro" id="IPR027417">
    <property type="entry name" value="P-loop_NTPase"/>
</dbReference>
<dbReference type="EMBL" id="NOXU01000020">
    <property type="protein sequence ID" value="OYQ36828.1"/>
    <property type="molecule type" value="Genomic_DNA"/>
</dbReference>
<dbReference type="SUPFAM" id="SSF52540">
    <property type="entry name" value="P-loop containing nucleoside triphosphate hydrolases"/>
    <property type="match status" value="1"/>
</dbReference>